<dbReference type="OrthoDB" id="5777784at2759"/>
<feature type="transmembrane region" description="Helical" evidence="1">
    <location>
        <begin position="73"/>
        <end position="95"/>
    </location>
</feature>
<dbReference type="AlphaFoldDB" id="A0A016V7B2"/>
<protein>
    <submittedName>
        <fullName evidence="2">Uncharacterized protein</fullName>
    </submittedName>
</protein>
<reference evidence="3" key="1">
    <citation type="journal article" date="2015" name="Nat. Genet.">
        <title>The genome and transcriptome of the zoonotic hookworm Ancylostoma ceylanicum identify infection-specific gene families.</title>
        <authorList>
            <person name="Schwarz E.M."/>
            <person name="Hu Y."/>
            <person name="Antoshechkin I."/>
            <person name="Miller M.M."/>
            <person name="Sternberg P.W."/>
            <person name="Aroian R.V."/>
        </authorList>
    </citation>
    <scope>NUCLEOTIDE SEQUENCE</scope>
    <source>
        <strain evidence="3">HY135</strain>
    </source>
</reference>
<dbReference type="Proteomes" id="UP000024635">
    <property type="component" value="Unassembled WGS sequence"/>
</dbReference>
<keyword evidence="1" id="KW-0812">Transmembrane</keyword>
<evidence type="ECO:0000313" key="3">
    <source>
        <dbReference type="Proteomes" id="UP000024635"/>
    </source>
</evidence>
<keyword evidence="1" id="KW-1133">Transmembrane helix</keyword>
<keyword evidence="1" id="KW-0472">Membrane</keyword>
<accession>A0A016V7B2</accession>
<gene>
    <name evidence="2" type="primary">Acey_s0016.g3016</name>
    <name evidence="2" type="synonym">Acey-F08G12.8</name>
    <name evidence="2" type="ORF">Y032_0016g3016</name>
</gene>
<comment type="caution">
    <text evidence="2">The sequence shown here is derived from an EMBL/GenBank/DDBJ whole genome shotgun (WGS) entry which is preliminary data.</text>
</comment>
<evidence type="ECO:0000313" key="2">
    <source>
        <dbReference type="EMBL" id="EYC22917.1"/>
    </source>
</evidence>
<sequence length="133" mass="15302">MDNNCASLFEGKFQKQLFLNRAVAMQRFNQRYFKTSKGRSNRKIRRKGRGKGAGQIRAPTLSVASRTYPSMRLVAVGLLFSLMITALASPIHGIWNHLPQNPSKRYYGLYQHLPAVDDRDKRIPLYYWAPADE</sequence>
<keyword evidence="3" id="KW-1185">Reference proteome</keyword>
<dbReference type="EMBL" id="JARK01001352">
    <property type="protein sequence ID" value="EYC22917.1"/>
    <property type="molecule type" value="Genomic_DNA"/>
</dbReference>
<evidence type="ECO:0000256" key="1">
    <source>
        <dbReference type="SAM" id="Phobius"/>
    </source>
</evidence>
<name>A0A016V7B2_9BILA</name>
<organism evidence="2 3">
    <name type="scientific">Ancylostoma ceylanicum</name>
    <dbReference type="NCBI Taxonomy" id="53326"/>
    <lineage>
        <taxon>Eukaryota</taxon>
        <taxon>Metazoa</taxon>
        <taxon>Ecdysozoa</taxon>
        <taxon>Nematoda</taxon>
        <taxon>Chromadorea</taxon>
        <taxon>Rhabditida</taxon>
        <taxon>Rhabditina</taxon>
        <taxon>Rhabditomorpha</taxon>
        <taxon>Strongyloidea</taxon>
        <taxon>Ancylostomatidae</taxon>
        <taxon>Ancylostomatinae</taxon>
        <taxon>Ancylostoma</taxon>
    </lineage>
</organism>
<proteinExistence type="predicted"/>